<reference evidence="5 6" key="1">
    <citation type="submission" date="2020-02" db="EMBL/GenBank/DDBJ databases">
        <authorList>
            <person name="Zheng R.K."/>
            <person name="Sun C.M."/>
        </authorList>
    </citation>
    <scope>NUCLEOTIDE SEQUENCE [LARGE SCALE GENOMIC DNA]</scope>
    <source>
        <strain evidence="6">rifampicinis</strain>
    </source>
</reference>
<dbReference type="AlphaFoldDB" id="A0A7S8EAB5"/>
<dbReference type="Gene3D" id="1.20.120.530">
    <property type="entry name" value="GntR ligand-binding domain-like"/>
    <property type="match status" value="1"/>
</dbReference>
<dbReference type="SMART" id="SM00895">
    <property type="entry name" value="FCD"/>
    <property type="match status" value="1"/>
</dbReference>
<dbReference type="PROSITE" id="PS50949">
    <property type="entry name" value="HTH_GNTR"/>
    <property type="match status" value="1"/>
</dbReference>
<proteinExistence type="predicted"/>
<dbReference type="InterPro" id="IPR008920">
    <property type="entry name" value="TF_FadR/GntR_C"/>
</dbReference>
<organism evidence="5 6">
    <name type="scientific">Phototrophicus methaneseepsis</name>
    <dbReference type="NCBI Taxonomy" id="2710758"/>
    <lineage>
        <taxon>Bacteria</taxon>
        <taxon>Bacillati</taxon>
        <taxon>Chloroflexota</taxon>
        <taxon>Candidatus Thermofontia</taxon>
        <taxon>Phototrophicales</taxon>
        <taxon>Phototrophicaceae</taxon>
        <taxon>Phototrophicus</taxon>
    </lineage>
</organism>
<dbReference type="GO" id="GO:0003700">
    <property type="term" value="F:DNA-binding transcription factor activity"/>
    <property type="evidence" value="ECO:0007669"/>
    <property type="project" value="InterPro"/>
</dbReference>
<evidence type="ECO:0000256" key="2">
    <source>
        <dbReference type="ARBA" id="ARBA00023125"/>
    </source>
</evidence>
<dbReference type="GO" id="GO:0003677">
    <property type="term" value="F:DNA binding"/>
    <property type="evidence" value="ECO:0007669"/>
    <property type="project" value="UniProtKB-KW"/>
</dbReference>
<dbReference type="InterPro" id="IPR036388">
    <property type="entry name" value="WH-like_DNA-bd_sf"/>
</dbReference>
<evidence type="ECO:0000313" key="6">
    <source>
        <dbReference type="Proteomes" id="UP000594468"/>
    </source>
</evidence>
<dbReference type="CDD" id="cd07377">
    <property type="entry name" value="WHTH_GntR"/>
    <property type="match status" value="1"/>
</dbReference>
<dbReference type="Pfam" id="PF07729">
    <property type="entry name" value="FCD"/>
    <property type="match status" value="1"/>
</dbReference>
<dbReference type="SUPFAM" id="SSF48008">
    <property type="entry name" value="GntR ligand-binding domain-like"/>
    <property type="match status" value="1"/>
</dbReference>
<feature type="domain" description="HTH gntR-type" evidence="4">
    <location>
        <begin position="14"/>
        <end position="81"/>
    </location>
</feature>
<dbReference type="PANTHER" id="PTHR43537:SF24">
    <property type="entry name" value="GLUCONATE OPERON TRANSCRIPTIONAL REPRESSOR"/>
    <property type="match status" value="1"/>
</dbReference>
<dbReference type="EMBL" id="CP062983">
    <property type="protein sequence ID" value="QPC83267.1"/>
    <property type="molecule type" value="Genomic_DNA"/>
</dbReference>
<dbReference type="SMART" id="SM00345">
    <property type="entry name" value="HTH_GNTR"/>
    <property type="match status" value="1"/>
</dbReference>
<sequence>MTNKEAILNQIENKPLRERIADILRTSILKAELKPGDPIVESTLATQLGVSRAPLREALQILNTEGLIEIIPYHKTTVRKLFARDIEEVYSLRSVLESFAISQIIERGDPQSIHILNQICSDMVEAADAGRTEEVSELDHRFHDTIIQESDHNVLIATWSNISQRVRQILALRDMRRKDVSQMARSHQPIVDAIAAGETELAGKLMDEHIATASDFVVDVWEKQYTSKKEAKD</sequence>
<dbReference type="Pfam" id="PF00392">
    <property type="entry name" value="GntR"/>
    <property type="match status" value="1"/>
</dbReference>
<dbReference type="PANTHER" id="PTHR43537">
    <property type="entry name" value="TRANSCRIPTIONAL REGULATOR, GNTR FAMILY"/>
    <property type="match status" value="1"/>
</dbReference>
<dbReference type="RefSeq" id="WP_195171334.1">
    <property type="nucleotide sequence ID" value="NZ_CP062983.1"/>
</dbReference>
<dbReference type="InterPro" id="IPR000524">
    <property type="entry name" value="Tscrpt_reg_HTH_GntR"/>
</dbReference>
<keyword evidence="2" id="KW-0238">DNA-binding</keyword>
<gene>
    <name evidence="5" type="ORF">G4Y79_02510</name>
</gene>
<keyword evidence="3" id="KW-0804">Transcription</keyword>
<evidence type="ECO:0000256" key="1">
    <source>
        <dbReference type="ARBA" id="ARBA00023015"/>
    </source>
</evidence>
<dbReference type="InterPro" id="IPR011711">
    <property type="entry name" value="GntR_C"/>
</dbReference>
<dbReference type="SUPFAM" id="SSF46785">
    <property type="entry name" value="Winged helix' DNA-binding domain"/>
    <property type="match status" value="1"/>
</dbReference>
<evidence type="ECO:0000256" key="3">
    <source>
        <dbReference type="ARBA" id="ARBA00023163"/>
    </source>
</evidence>
<keyword evidence="1" id="KW-0805">Transcription regulation</keyword>
<keyword evidence="6" id="KW-1185">Reference proteome</keyword>
<dbReference type="InterPro" id="IPR036390">
    <property type="entry name" value="WH_DNA-bd_sf"/>
</dbReference>
<protein>
    <submittedName>
        <fullName evidence="5">GntR family transcriptional regulator</fullName>
    </submittedName>
</protein>
<dbReference type="KEGG" id="pmet:G4Y79_02510"/>
<dbReference type="Proteomes" id="UP000594468">
    <property type="component" value="Chromosome"/>
</dbReference>
<dbReference type="Gene3D" id="1.10.10.10">
    <property type="entry name" value="Winged helix-like DNA-binding domain superfamily/Winged helix DNA-binding domain"/>
    <property type="match status" value="1"/>
</dbReference>
<accession>A0A7S8EAB5</accession>
<evidence type="ECO:0000313" key="5">
    <source>
        <dbReference type="EMBL" id="QPC83267.1"/>
    </source>
</evidence>
<dbReference type="PRINTS" id="PR00035">
    <property type="entry name" value="HTHGNTR"/>
</dbReference>
<name>A0A7S8EAB5_9CHLR</name>
<evidence type="ECO:0000259" key="4">
    <source>
        <dbReference type="PROSITE" id="PS50949"/>
    </source>
</evidence>